<evidence type="ECO:0000256" key="1">
    <source>
        <dbReference type="SAM" id="MobiDB-lite"/>
    </source>
</evidence>
<reference evidence="2 3" key="1">
    <citation type="submission" date="2017-10" db="EMBL/GenBank/DDBJ databases">
        <title>Comparative genomics in systemic dimorphic fungi from Ajellomycetaceae.</title>
        <authorList>
            <person name="Munoz J.F."/>
            <person name="Mcewen J.G."/>
            <person name="Clay O.K."/>
            <person name="Cuomo C.A."/>
        </authorList>
    </citation>
    <scope>NUCLEOTIDE SEQUENCE [LARGE SCALE GENOMIC DNA]</scope>
    <source>
        <strain evidence="2 3">UAMH4076</strain>
    </source>
</reference>
<gene>
    <name evidence="2" type="ORF">GX50_02799</name>
</gene>
<dbReference type="VEuPathDB" id="FungiDB:EMCG_09387"/>
<feature type="region of interest" description="Disordered" evidence="1">
    <location>
        <begin position="102"/>
        <end position="152"/>
    </location>
</feature>
<dbReference type="Proteomes" id="UP000226031">
    <property type="component" value="Unassembled WGS sequence"/>
</dbReference>
<accession>A0A2B7ZM61</accession>
<sequence length="215" mass="23746">MSQLLISCREAWDFFHSEQFTAAARAPGIAEPTTSTSITSIQQERLPSLLSPSQSPTRPNFIPQANLSHAPNILNAQNTQISQTSSLEMMKELQSLRQQLRQLQVAGGESSQTGSSSTDPSMSGVGDTGSRPDSSHDSGDSIKQQQRGPNSGSGPFFCWEPCCNGRQFSNKSNFIRHQRERRGELPKLRCSFCDAVFSRSSARNAHEATRRCRRK</sequence>
<feature type="region of interest" description="Disordered" evidence="1">
    <location>
        <begin position="49"/>
        <end position="69"/>
    </location>
</feature>
<feature type="compositionally biased region" description="Polar residues" evidence="1">
    <location>
        <begin position="141"/>
        <end position="152"/>
    </location>
</feature>
<proteinExistence type="predicted"/>
<name>A0A2B7ZM61_9EURO</name>
<dbReference type="Gene3D" id="3.30.160.60">
    <property type="entry name" value="Classic Zinc Finger"/>
    <property type="match status" value="1"/>
</dbReference>
<protein>
    <recommendedName>
        <fullName evidence="4">C2H2-type domain-containing protein</fullName>
    </recommendedName>
</protein>
<comment type="caution">
    <text evidence="2">The sequence shown here is derived from an EMBL/GenBank/DDBJ whole genome shotgun (WGS) entry which is preliminary data.</text>
</comment>
<dbReference type="EMBL" id="PDND01000041">
    <property type="protein sequence ID" value="PGH34431.1"/>
    <property type="molecule type" value="Genomic_DNA"/>
</dbReference>
<evidence type="ECO:0000313" key="2">
    <source>
        <dbReference type="EMBL" id="PGH34431.1"/>
    </source>
</evidence>
<evidence type="ECO:0008006" key="4">
    <source>
        <dbReference type="Google" id="ProtNLM"/>
    </source>
</evidence>
<keyword evidence="3" id="KW-1185">Reference proteome</keyword>
<evidence type="ECO:0000313" key="3">
    <source>
        <dbReference type="Proteomes" id="UP000226031"/>
    </source>
</evidence>
<dbReference type="AlphaFoldDB" id="A0A2B7ZM61"/>
<dbReference type="STRING" id="73230.A0A2B7ZM61"/>
<feature type="compositionally biased region" description="Low complexity" evidence="1">
    <location>
        <begin position="102"/>
        <end position="125"/>
    </location>
</feature>
<organism evidence="2 3">
    <name type="scientific">[Emmonsia] crescens</name>
    <dbReference type="NCBI Taxonomy" id="73230"/>
    <lineage>
        <taxon>Eukaryota</taxon>
        <taxon>Fungi</taxon>
        <taxon>Dikarya</taxon>
        <taxon>Ascomycota</taxon>
        <taxon>Pezizomycotina</taxon>
        <taxon>Eurotiomycetes</taxon>
        <taxon>Eurotiomycetidae</taxon>
        <taxon>Onygenales</taxon>
        <taxon>Ajellomycetaceae</taxon>
        <taxon>Emergomyces</taxon>
    </lineage>
</organism>